<dbReference type="RefSeq" id="WP_091752234.1">
    <property type="nucleotide sequence ID" value="NZ_FODY01000042.1"/>
</dbReference>
<proteinExistence type="predicted"/>
<dbReference type="AlphaFoldDB" id="A0A1H8Y4M3"/>
<evidence type="ECO:0000313" key="1">
    <source>
        <dbReference type="EMBL" id="SEP47022.1"/>
    </source>
</evidence>
<organism evidence="1 2">
    <name type="scientific">Propionispora vibrioides</name>
    <dbReference type="NCBI Taxonomy" id="112903"/>
    <lineage>
        <taxon>Bacteria</taxon>
        <taxon>Bacillati</taxon>
        <taxon>Bacillota</taxon>
        <taxon>Negativicutes</taxon>
        <taxon>Selenomonadales</taxon>
        <taxon>Sporomusaceae</taxon>
        <taxon>Propionispora</taxon>
    </lineage>
</organism>
<evidence type="ECO:0000313" key="2">
    <source>
        <dbReference type="Proteomes" id="UP000198847"/>
    </source>
</evidence>
<dbReference type="Proteomes" id="UP000198847">
    <property type="component" value="Unassembled WGS sequence"/>
</dbReference>
<keyword evidence="2" id="KW-1185">Reference proteome</keyword>
<dbReference type="OrthoDB" id="9918628at2"/>
<accession>A0A1H8Y4M3</accession>
<gene>
    <name evidence="1" type="ORF">SAMN04490178_14218</name>
</gene>
<dbReference type="EMBL" id="FODY01000042">
    <property type="protein sequence ID" value="SEP47022.1"/>
    <property type="molecule type" value="Genomic_DNA"/>
</dbReference>
<reference evidence="1 2" key="1">
    <citation type="submission" date="2016-10" db="EMBL/GenBank/DDBJ databases">
        <authorList>
            <person name="de Groot N.N."/>
        </authorList>
    </citation>
    <scope>NUCLEOTIDE SEQUENCE [LARGE SCALE GENOMIC DNA]</scope>
    <source>
        <strain evidence="1 2">DSM 13305</strain>
    </source>
</reference>
<protein>
    <submittedName>
        <fullName evidence="1">Uncharacterized protein</fullName>
    </submittedName>
</protein>
<sequence length="70" mass="7612">MRNPVLAEQAAKYSLTANRALQFGDFASIYTILILLDILDNLNTNPETNLNSILSVSSAIASQVSSLHTF</sequence>
<name>A0A1H8Y4M3_9FIRM</name>